<dbReference type="RefSeq" id="WP_015174758.1">
    <property type="nucleotide sequence ID" value="NC_019729.1"/>
</dbReference>
<feature type="domain" description="DUF5615" evidence="1">
    <location>
        <begin position="3"/>
        <end position="110"/>
    </location>
</feature>
<protein>
    <recommendedName>
        <fullName evidence="1">DUF5615 domain-containing protein</fullName>
    </recommendedName>
</protein>
<name>K9VDV4_9CYAN</name>
<accession>K9VDV4</accession>
<dbReference type="KEGG" id="oni:Osc7112_0851"/>
<organism evidence="2 3">
    <name type="scientific">Phormidium nigroviride PCC 7112</name>
    <dbReference type="NCBI Taxonomy" id="179408"/>
    <lineage>
        <taxon>Bacteria</taxon>
        <taxon>Bacillati</taxon>
        <taxon>Cyanobacteriota</taxon>
        <taxon>Cyanophyceae</taxon>
        <taxon>Oscillatoriophycideae</taxon>
        <taxon>Oscillatoriales</taxon>
        <taxon>Oscillatoriaceae</taxon>
        <taxon>Phormidium</taxon>
    </lineage>
</organism>
<gene>
    <name evidence="2" type="ORF">Osc7112_0851</name>
</gene>
<reference evidence="2 3" key="1">
    <citation type="submission" date="2012-05" db="EMBL/GenBank/DDBJ databases">
        <title>Finished chromosome of genome of Oscillatoria sp. PCC 7112.</title>
        <authorList>
            <consortium name="US DOE Joint Genome Institute"/>
            <person name="Gugger M."/>
            <person name="Coursin T."/>
            <person name="Rippka R."/>
            <person name="Tandeau De Marsac N."/>
            <person name="Huntemann M."/>
            <person name="Wei C.-L."/>
            <person name="Han J."/>
            <person name="Detter J.C."/>
            <person name="Han C."/>
            <person name="Tapia R."/>
            <person name="Davenport K."/>
            <person name="Daligault H."/>
            <person name="Erkkila T."/>
            <person name="Gu W."/>
            <person name="Munk A.C.C."/>
            <person name="Teshima H."/>
            <person name="Xu Y."/>
            <person name="Chain P."/>
            <person name="Chen A."/>
            <person name="Krypides N."/>
            <person name="Mavromatis K."/>
            <person name="Markowitz V."/>
            <person name="Szeto E."/>
            <person name="Ivanova N."/>
            <person name="Mikhailova N."/>
            <person name="Ovchinnikova G."/>
            <person name="Pagani I."/>
            <person name="Pati A."/>
            <person name="Goodwin L."/>
            <person name="Peters L."/>
            <person name="Pitluck S."/>
            <person name="Woyke T."/>
            <person name="Kerfeld C."/>
        </authorList>
    </citation>
    <scope>NUCLEOTIDE SEQUENCE [LARGE SCALE GENOMIC DNA]</scope>
    <source>
        <strain evidence="2 3">PCC 7112</strain>
    </source>
</reference>
<dbReference type="Pfam" id="PF18480">
    <property type="entry name" value="DUF5615"/>
    <property type="match status" value="1"/>
</dbReference>
<dbReference type="Proteomes" id="UP000010478">
    <property type="component" value="Chromosome"/>
</dbReference>
<dbReference type="PATRIC" id="fig|179408.3.peg.1063"/>
<keyword evidence="3" id="KW-1185">Reference proteome</keyword>
<dbReference type="EMBL" id="CP003614">
    <property type="protein sequence ID" value="AFZ05430.1"/>
    <property type="molecule type" value="Genomic_DNA"/>
</dbReference>
<dbReference type="InterPro" id="IPR041049">
    <property type="entry name" value="DUF5615"/>
</dbReference>
<dbReference type="STRING" id="179408.Osc7112_0851"/>
<dbReference type="AlphaFoldDB" id="K9VDV4"/>
<proteinExistence type="predicted"/>
<dbReference type="eggNOG" id="COG4634">
    <property type="taxonomic scope" value="Bacteria"/>
</dbReference>
<sequence length="113" mass="12700">MARFYTDENFPLAVVELLRTLGHDVLTAREAGNANLQIPDEDVLAFAASNSRTVLTRNRRHFMRLHLQNSDHSGIVVCTEDPNFERLATRINDAISAIDTLNGKLIRVNRPST</sequence>
<dbReference type="HOGENOM" id="CLU_166094_1_0_3"/>
<evidence type="ECO:0000313" key="2">
    <source>
        <dbReference type="EMBL" id="AFZ05430.1"/>
    </source>
</evidence>
<evidence type="ECO:0000313" key="3">
    <source>
        <dbReference type="Proteomes" id="UP000010478"/>
    </source>
</evidence>
<evidence type="ECO:0000259" key="1">
    <source>
        <dbReference type="Pfam" id="PF18480"/>
    </source>
</evidence>
<dbReference type="OrthoDB" id="3216372at2"/>